<organism evidence="3 4">
    <name type="scientific">Sphagnurus paluster</name>
    <dbReference type="NCBI Taxonomy" id="117069"/>
    <lineage>
        <taxon>Eukaryota</taxon>
        <taxon>Fungi</taxon>
        <taxon>Dikarya</taxon>
        <taxon>Basidiomycota</taxon>
        <taxon>Agaricomycotina</taxon>
        <taxon>Agaricomycetes</taxon>
        <taxon>Agaricomycetidae</taxon>
        <taxon>Agaricales</taxon>
        <taxon>Tricholomatineae</taxon>
        <taxon>Lyophyllaceae</taxon>
        <taxon>Sphagnurus</taxon>
    </lineage>
</organism>
<evidence type="ECO:0000313" key="4">
    <source>
        <dbReference type="Proteomes" id="UP000717328"/>
    </source>
</evidence>
<dbReference type="SUPFAM" id="SSF56112">
    <property type="entry name" value="Protein kinase-like (PK-like)"/>
    <property type="match status" value="1"/>
</dbReference>
<dbReference type="InterPro" id="IPR011009">
    <property type="entry name" value="Kinase-like_dom_sf"/>
</dbReference>
<keyword evidence="4" id="KW-1185">Reference proteome</keyword>
<reference evidence="3" key="1">
    <citation type="submission" date="2021-02" db="EMBL/GenBank/DDBJ databases">
        <authorList>
            <person name="Nieuwenhuis M."/>
            <person name="Van De Peppel L.J.J."/>
        </authorList>
    </citation>
    <scope>NUCLEOTIDE SEQUENCE</scope>
    <source>
        <strain evidence="3">D49</strain>
    </source>
</reference>
<name>A0A9P7K7U6_9AGAR</name>
<sequence length="492" mass="55404">MHRRHSRLSIGPLSSRPPCAARTTWHTLLICQTVVNGFFEFPFLRRSTRKSWKVRCARSVICEKTTIPIPAIHAYEISSENEIGMPYIVMDFAEGVPVSSIWHNEKIVDDHARRRIFEQITSYMSQLKSFQFEKIRMLKYDEASRTYVVGPYRRRLRTEPHTMEQCGPFATTHAFLSHLVQSLIDSACSPSRKSFYYLLRMAALSLPDSAYDGPPFVLSHPDFDSQNVLVDPITFQLTAFIDWDGVDVSPRLGGFARYPAWITRDWDPGCYWWNEPKVGGGLGTAEEDVIDDFASEAATSDGSEDDTDASGPESNVESAHVEEGAVSQLEENSTDASELRSNEDSGAGLVQQILSHKSLSPAQVAMEKLRIRKTKIRLLLITLVTRAPVTSKKNHQTLQRHRELYASIYASIDPENADITRQSHIYEALNIALHTPSLAYEITTKLCDDFWFNNSNGLGDIGRFTLMCALEGSEWLKIADSRAKSLNDSSAI</sequence>
<evidence type="ECO:0000256" key="1">
    <source>
        <dbReference type="SAM" id="MobiDB-lite"/>
    </source>
</evidence>
<comment type="caution">
    <text evidence="3">The sequence shown here is derived from an EMBL/GenBank/DDBJ whole genome shotgun (WGS) entry which is preliminary data.</text>
</comment>
<evidence type="ECO:0000259" key="2">
    <source>
        <dbReference type="Pfam" id="PF01636"/>
    </source>
</evidence>
<dbReference type="InterPro" id="IPR002575">
    <property type="entry name" value="Aminoglycoside_PTrfase"/>
</dbReference>
<dbReference type="PANTHER" id="PTHR21310:SF15">
    <property type="entry name" value="AMINOGLYCOSIDE PHOSPHOTRANSFERASE DOMAIN-CONTAINING PROTEIN"/>
    <property type="match status" value="1"/>
</dbReference>
<dbReference type="OrthoDB" id="10003767at2759"/>
<dbReference type="EMBL" id="JABCKI010005719">
    <property type="protein sequence ID" value="KAG5639509.1"/>
    <property type="molecule type" value="Genomic_DNA"/>
</dbReference>
<protein>
    <recommendedName>
        <fullName evidence="2">Aminoglycoside phosphotransferase domain-containing protein</fullName>
    </recommendedName>
</protein>
<feature type="domain" description="Aminoglycoside phosphotransferase" evidence="2">
    <location>
        <begin position="67"/>
        <end position="268"/>
    </location>
</feature>
<proteinExistence type="predicted"/>
<gene>
    <name evidence="3" type="ORF">H0H81_000654</name>
</gene>
<accession>A0A9P7K7U6</accession>
<evidence type="ECO:0000313" key="3">
    <source>
        <dbReference type="EMBL" id="KAG5639509.1"/>
    </source>
</evidence>
<reference evidence="3" key="2">
    <citation type="submission" date="2021-10" db="EMBL/GenBank/DDBJ databases">
        <title>Phylogenomics reveals ancestral predisposition of the termite-cultivated fungus Termitomyces towards a domesticated lifestyle.</title>
        <authorList>
            <person name="Auxier B."/>
            <person name="Grum-Grzhimaylo A."/>
            <person name="Cardenas M.E."/>
            <person name="Lodge J.D."/>
            <person name="Laessoe T."/>
            <person name="Pedersen O."/>
            <person name="Smith M.E."/>
            <person name="Kuyper T.W."/>
            <person name="Franco-Molano E.A."/>
            <person name="Baroni T.J."/>
            <person name="Aanen D.K."/>
        </authorList>
    </citation>
    <scope>NUCLEOTIDE SEQUENCE</scope>
    <source>
        <strain evidence="3">D49</strain>
    </source>
</reference>
<dbReference type="Gene3D" id="3.90.1200.10">
    <property type="match status" value="1"/>
</dbReference>
<dbReference type="Proteomes" id="UP000717328">
    <property type="component" value="Unassembled WGS sequence"/>
</dbReference>
<feature type="region of interest" description="Disordered" evidence="1">
    <location>
        <begin position="297"/>
        <end position="344"/>
    </location>
</feature>
<dbReference type="InterPro" id="IPR051678">
    <property type="entry name" value="AGP_Transferase"/>
</dbReference>
<dbReference type="Pfam" id="PF01636">
    <property type="entry name" value="APH"/>
    <property type="match status" value="1"/>
</dbReference>
<dbReference type="AlphaFoldDB" id="A0A9P7K7U6"/>
<dbReference type="PANTHER" id="PTHR21310">
    <property type="entry name" value="AMINOGLYCOSIDE PHOSPHOTRANSFERASE-RELATED-RELATED"/>
    <property type="match status" value="1"/>
</dbReference>